<proteinExistence type="predicted"/>
<keyword evidence="3" id="KW-1133">Transmembrane helix</keyword>
<gene>
    <name evidence="6" type="primary">Spag4</name>
    <name evidence="6" type="ORF">RHICYA_R10521</name>
</gene>
<evidence type="ECO:0000313" key="7">
    <source>
        <dbReference type="Proteomes" id="UP000565785"/>
    </source>
</evidence>
<feature type="non-terminal residue" evidence="6">
    <location>
        <position position="126"/>
    </location>
</feature>
<comment type="caution">
    <text evidence="6">The sequence shown here is derived from an EMBL/GenBank/DDBJ whole genome shotgun (WGS) entry which is preliminary data.</text>
</comment>
<dbReference type="GO" id="GO:0005637">
    <property type="term" value="C:nuclear inner membrane"/>
    <property type="evidence" value="ECO:0007669"/>
    <property type="project" value="UniProtKB-SubCell"/>
</dbReference>
<protein>
    <submittedName>
        <fullName evidence="6">SPAG4 protein</fullName>
    </submittedName>
</protein>
<dbReference type="GO" id="GO:0034993">
    <property type="term" value="C:meiotic nuclear membrane microtubule tethering complex"/>
    <property type="evidence" value="ECO:0007669"/>
    <property type="project" value="TreeGrafter"/>
</dbReference>
<evidence type="ECO:0000256" key="3">
    <source>
        <dbReference type="ARBA" id="ARBA00022989"/>
    </source>
</evidence>
<evidence type="ECO:0000256" key="1">
    <source>
        <dbReference type="ARBA" id="ARBA00004540"/>
    </source>
</evidence>
<dbReference type="OrthoDB" id="342281at2759"/>
<organism evidence="6 7">
    <name type="scientific">Rhinopomastus cyanomelas</name>
    <name type="common">Common scimitarbill</name>
    <dbReference type="NCBI Taxonomy" id="113115"/>
    <lineage>
        <taxon>Eukaryota</taxon>
        <taxon>Metazoa</taxon>
        <taxon>Chordata</taxon>
        <taxon>Craniata</taxon>
        <taxon>Vertebrata</taxon>
        <taxon>Euteleostomi</taxon>
        <taxon>Archelosauria</taxon>
        <taxon>Archosauria</taxon>
        <taxon>Dinosauria</taxon>
        <taxon>Saurischia</taxon>
        <taxon>Theropoda</taxon>
        <taxon>Coelurosauria</taxon>
        <taxon>Aves</taxon>
        <taxon>Neognathae</taxon>
        <taxon>Neoaves</taxon>
        <taxon>Telluraves</taxon>
        <taxon>Coraciimorphae</taxon>
        <taxon>Bucerotiformes</taxon>
        <taxon>Rhinopomastidae</taxon>
        <taxon>Rhinopomastus</taxon>
    </lineage>
</organism>
<evidence type="ECO:0000259" key="5">
    <source>
        <dbReference type="PROSITE" id="PS51469"/>
    </source>
</evidence>
<sequence length="126" mass="14080">LGIFTALALCLQPDAFHGYCWPFQGSRSELLIQLPAQVIPTDITLQRMPEEIATLDSAPQDFAVLGLDEAGEVRPVLGIFRQTTWKEPTQRFSLQVEAFSTLKLIVWNSRGNLGYTCIYSVQVHGK</sequence>
<reference evidence="6 7" key="1">
    <citation type="submission" date="2019-09" db="EMBL/GenBank/DDBJ databases">
        <title>Bird 10,000 Genomes (B10K) Project - Family phase.</title>
        <authorList>
            <person name="Zhang G."/>
        </authorList>
    </citation>
    <scope>NUCLEOTIDE SEQUENCE [LARGE SCALE GENOMIC DNA]</scope>
    <source>
        <strain evidence="6">B10K-DU-002-35</strain>
        <tissue evidence="6">Muscle</tissue>
    </source>
</reference>
<keyword evidence="2" id="KW-0812">Transmembrane</keyword>
<dbReference type="PROSITE" id="PS51469">
    <property type="entry name" value="SUN"/>
    <property type="match status" value="1"/>
</dbReference>
<dbReference type="EMBL" id="VXBP01006673">
    <property type="protein sequence ID" value="NXN99747.1"/>
    <property type="molecule type" value="Genomic_DNA"/>
</dbReference>
<dbReference type="AlphaFoldDB" id="A0A7L1NN52"/>
<dbReference type="PANTHER" id="PTHR12911:SF24">
    <property type="entry name" value="SUN DOMAIN-CONTAINING PROTEIN 3"/>
    <property type="match status" value="1"/>
</dbReference>
<evidence type="ECO:0000256" key="4">
    <source>
        <dbReference type="ARBA" id="ARBA00023136"/>
    </source>
</evidence>
<dbReference type="InterPro" id="IPR012919">
    <property type="entry name" value="SUN_dom"/>
</dbReference>
<dbReference type="PANTHER" id="PTHR12911">
    <property type="entry name" value="SAD1/UNC-84-LIKE PROTEIN-RELATED"/>
    <property type="match status" value="1"/>
</dbReference>
<keyword evidence="7" id="KW-1185">Reference proteome</keyword>
<keyword evidence="4" id="KW-0472">Membrane</keyword>
<dbReference type="GO" id="GO:0043495">
    <property type="term" value="F:protein-membrane adaptor activity"/>
    <property type="evidence" value="ECO:0007669"/>
    <property type="project" value="TreeGrafter"/>
</dbReference>
<feature type="domain" description="SUN" evidence="5">
    <location>
        <begin position="1"/>
        <end position="126"/>
    </location>
</feature>
<name>A0A7L1NN52_RHICY</name>
<dbReference type="Gene3D" id="2.60.120.260">
    <property type="entry name" value="Galactose-binding domain-like"/>
    <property type="match status" value="1"/>
</dbReference>
<dbReference type="InterPro" id="IPR045119">
    <property type="entry name" value="SUN1-5"/>
</dbReference>
<feature type="non-terminal residue" evidence="6">
    <location>
        <position position="1"/>
    </location>
</feature>
<comment type="subcellular location">
    <subcellularLocation>
        <location evidence="1">Nucleus inner membrane</location>
    </subcellularLocation>
</comment>
<accession>A0A7L1NN52</accession>
<evidence type="ECO:0000256" key="2">
    <source>
        <dbReference type="ARBA" id="ARBA00022692"/>
    </source>
</evidence>
<dbReference type="Pfam" id="PF07738">
    <property type="entry name" value="Sad1_UNC"/>
    <property type="match status" value="1"/>
</dbReference>
<dbReference type="Proteomes" id="UP000565785">
    <property type="component" value="Unassembled WGS sequence"/>
</dbReference>
<evidence type="ECO:0000313" key="6">
    <source>
        <dbReference type="EMBL" id="NXN99747.1"/>
    </source>
</evidence>